<sequence>MRDRRAAEAQGRAAEDAAAAFLERRGWRVVARRVRTAAGEVDLIARRPGLTAFVEVKARATTAALDLALDERRLARVAAAAEALASRYAGPGDDLRIDAILIAPGVPPRHLENVWLG</sequence>
<evidence type="ECO:0000313" key="2">
    <source>
        <dbReference type="EMBL" id="MBU3076467.1"/>
    </source>
</evidence>
<organism evidence="2 3">
    <name type="scientific">Sphingomonas quercus</name>
    <dbReference type="NCBI Taxonomy" id="2842451"/>
    <lineage>
        <taxon>Bacteria</taxon>
        <taxon>Pseudomonadati</taxon>
        <taxon>Pseudomonadota</taxon>
        <taxon>Alphaproteobacteria</taxon>
        <taxon>Sphingomonadales</taxon>
        <taxon>Sphingomonadaceae</taxon>
        <taxon>Sphingomonas</taxon>
    </lineage>
</organism>
<dbReference type="EMBL" id="JAHKRT010000001">
    <property type="protein sequence ID" value="MBU3076467.1"/>
    <property type="molecule type" value="Genomic_DNA"/>
</dbReference>
<proteinExistence type="inferred from homology"/>
<dbReference type="PANTHER" id="PTHR34039">
    <property type="entry name" value="UPF0102 PROTEIN YRAN"/>
    <property type="match status" value="1"/>
</dbReference>
<dbReference type="InterPro" id="IPR003509">
    <property type="entry name" value="UPF0102_YraN-like"/>
</dbReference>
<gene>
    <name evidence="2" type="ORF">KOF26_01205</name>
</gene>
<dbReference type="Proteomes" id="UP000776276">
    <property type="component" value="Unassembled WGS sequence"/>
</dbReference>
<accession>A0ABS6BF58</accession>
<dbReference type="HAMAP" id="MF_00048">
    <property type="entry name" value="UPF0102"/>
    <property type="match status" value="1"/>
</dbReference>
<reference evidence="2 3" key="1">
    <citation type="submission" date="2021-06" db="EMBL/GenBank/DDBJ databases">
        <title>Sphingomonas sp. XMGL2, whole genome shotgun sequencing project.</title>
        <authorList>
            <person name="Zhao G."/>
            <person name="Shen L."/>
        </authorList>
    </citation>
    <scope>NUCLEOTIDE SEQUENCE [LARGE SCALE GENOMIC DNA]</scope>
    <source>
        <strain evidence="2 3">XMGL2</strain>
    </source>
</reference>
<dbReference type="Pfam" id="PF02021">
    <property type="entry name" value="UPF0102"/>
    <property type="match status" value="1"/>
</dbReference>
<comment type="caution">
    <text evidence="2">The sequence shown here is derived from an EMBL/GenBank/DDBJ whole genome shotgun (WGS) entry which is preliminary data.</text>
</comment>
<name>A0ABS6BF58_9SPHN</name>
<evidence type="ECO:0000313" key="3">
    <source>
        <dbReference type="Proteomes" id="UP000776276"/>
    </source>
</evidence>
<dbReference type="PANTHER" id="PTHR34039:SF1">
    <property type="entry name" value="UPF0102 PROTEIN YRAN"/>
    <property type="match status" value="1"/>
</dbReference>
<protein>
    <recommendedName>
        <fullName evidence="1">UPF0102 protein KOF26_01205</fullName>
    </recommendedName>
</protein>
<keyword evidence="3" id="KW-1185">Reference proteome</keyword>
<comment type="similarity">
    <text evidence="1">Belongs to the UPF0102 family.</text>
</comment>
<evidence type="ECO:0000256" key="1">
    <source>
        <dbReference type="HAMAP-Rule" id="MF_00048"/>
    </source>
</evidence>
<dbReference type="RefSeq" id="WP_216318709.1">
    <property type="nucleotide sequence ID" value="NZ_JAHKRT010000001.1"/>
</dbReference>